<reference evidence="2" key="1">
    <citation type="submission" date="2023-08" db="EMBL/GenBank/DDBJ databases">
        <title>Reference Genome Resource for the Citrus Pathogen Phytophthora citrophthora.</title>
        <authorList>
            <person name="Moller H."/>
            <person name="Coetzee B."/>
            <person name="Rose L.J."/>
            <person name="Van Niekerk J.M."/>
        </authorList>
    </citation>
    <scope>NUCLEOTIDE SEQUENCE</scope>
    <source>
        <strain evidence="2">STE-U-9442</strain>
    </source>
</reference>
<keyword evidence="1" id="KW-1133">Transmembrane helix</keyword>
<dbReference type="Proteomes" id="UP001259832">
    <property type="component" value="Unassembled WGS sequence"/>
</dbReference>
<evidence type="ECO:0000313" key="2">
    <source>
        <dbReference type="EMBL" id="KAK1938249.1"/>
    </source>
</evidence>
<name>A0AAD9GGT6_9STRA</name>
<accession>A0AAD9GGT6</accession>
<comment type="caution">
    <text evidence="2">The sequence shown here is derived from an EMBL/GenBank/DDBJ whole genome shotgun (WGS) entry which is preliminary data.</text>
</comment>
<dbReference type="AlphaFoldDB" id="A0AAD9GGT6"/>
<feature type="transmembrane region" description="Helical" evidence="1">
    <location>
        <begin position="6"/>
        <end position="27"/>
    </location>
</feature>
<keyword evidence="3" id="KW-1185">Reference proteome</keyword>
<dbReference type="EMBL" id="JASMQC010000018">
    <property type="protein sequence ID" value="KAK1938249.1"/>
    <property type="molecule type" value="Genomic_DNA"/>
</dbReference>
<keyword evidence="1" id="KW-0812">Transmembrane</keyword>
<protein>
    <submittedName>
        <fullName evidence="2">Uncharacterized protein</fullName>
    </submittedName>
</protein>
<gene>
    <name evidence="2" type="ORF">P3T76_009399</name>
</gene>
<proteinExistence type="predicted"/>
<sequence>MGSSGVYIAVYCLVVLAMMLVVGYGYCAWQGYRRAMSDALMRRHERDLERGEHIDQDNYWRRTDPRSPPPVVEAVPVALHTAFIKTSEVTYTSGANTRI</sequence>
<evidence type="ECO:0000313" key="3">
    <source>
        <dbReference type="Proteomes" id="UP001259832"/>
    </source>
</evidence>
<organism evidence="2 3">
    <name type="scientific">Phytophthora citrophthora</name>
    <dbReference type="NCBI Taxonomy" id="4793"/>
    <lineage>
        <taxon>Eukaryota</taxon>
        <taxon>Sar</taxon>
        <taxon>Stramenopiles</taxon>
        <taxon>Oomycota</taxon>
        <taxon>Peronosporomycetes</taxon>
        <taxon>Peronosporales</taxon>
        <taxon>Peronosporaceae</taxon>
        <taxon>Phytophthora</taxon>
    </lineage>
</organism>
<evidence type="ECO:0000256" key="1">
    <source>
        <dbReference type="SAM" id="Phobius"/>
    </source>
</evidence>
<keyword evidence="1" id="KW-0472">Membrane</keyword>